<dbReference type="Proteomes" id="UP001300015">
    <property type="component" value="Unassembled WGS sequence"/>
</dbReference>
<evidence type="ECO:0000313" key="3">
    <source>
        <dbReference type="EMBL" id="MCQ8228708.1"/>
    </source>
</evidence>
<gene>
    <name evidence="3" type="ORF">NQH49_14625</name>
</gene>
<dbReference type="SUPFAM" id="SSF52540">
    <property type="entry name" value="P-loop containing nucleoside triphosphate hydrolases"/>
    <property type="match status" value="1"/>
</dbReference>
<name>A0ABT1VP87_9GAMM</name>
<dbReference type="InterPro" id="IPR027417">
    <property type="entry name" value="P-loop_NTPase"/>
</dbReference>
<accession>A0ABT1VP87</accession>
<dbReference type="Pfam" id="PF01926">
    <property type="entry name" value="MMR_HSR1"/>
    <property type="match status" value="1"/>
</dbReference>
<dbReference type="InterPro" id="IPR040576">
    <property type="entry name" value="DLP_helical"/>
</dbReference>
<evidence type="ECO:0000259" key="1">
    <source>
        <dbReference type="Pfam" id="PF01926"/>
    </source>
</evidence>
<dbReference type="InterPro" id="IPR006073">
    <property type="entry name" value="GTP-bd"/>
</dbReference>
<dbReference type="EMBL" id="JANIET010000001">
    <property type="protein sequence ID" value="MCQ8228708.1"/>
    <property type="molecule type" value="Genomic_DNA"/>
</dbReference>
<evidence type="ECO:0000259" key="2">
    <source>
        <dbReference type="Pfam" id="PF18709"/>
    </source>
</evidence>
<proteinExistence type="predicted"/>
<feature type="domain" description="Dynamin-like helical" evidence="2">
    <location>
        <begin position="214"/>
        <end position="547"/>
    </location>
</feature>
<feature type="domain" description="G" evidence="1">
    <location>
        <begin position="57"/>
        <end position="160"/>
    </location>
</feature>
<reference evidence="3 4" key="1">
    <citation type="submission" date="2022-07" db="EMBL/GenBank/DDBJ databases">
        <title>Pantoea trifolii sp. nov. isolated from root nodules of Trifolium rubens.</title>
        <authorList>
            <person name="Kalita M."/>
            <person name="Wdowiak-Wrobel S."/>
            <person name="Marek-Kozaczuk M."/>
            <person name="Palusinska-Szysz M."/>
            <person name="Sokolowski W."/>
            <person name="Coutinho T."/>
            <person name="Hlahane L."/>
        </authorList>
    </citation>
    <scope>NUCLEOTIDE SEQUENCE [LARGE SCALE GENOMIC DNA]</scope>
    <source>
        <strain evidence="3 4">MMK2</strain>
    </source>
</reference>
<dbReference type="Pfam" id="PF18709">
    <property type="entry name" value="DLP_helical"/>
    <property type="match status" value="1"/>
</dbReference>
<dbReference type="RefSeq" id="WP_256697166.1">
    <property type="nucleotide sequence ID" value="NZ_JANIES010000001.1"/>
</dbReference>
<sequence length="568" mass="63866">MEKTLDIFKAQQFRNVHILDELTAFLEQGEKVGVPVDVQLINKIEAAKENATNGKLKIALIGGFSEGKTSIAAAWMGRLDKASMNISHQESSNEVKVYDVGSDFVLIDTPGLFGFKEQFNEDTRAVEKYKDMTKKYISEAHLILYVMNSTNPIKESHKADLEWLFRTLNLLDRTVFVLSRFDEVADVEDEDDYAANVEVKRQNVHARLDDLIALTQSEHDALNIVAVAANPFDMGTEYWLDNPEKFRALSHISELQDATSGKIEKSGGALALSEETKKSVIRDILTRKLPEAIANDVRIRQEVEDLSSIHVRLSKELLIMQRDIAEARVSLNNFVLDYFKDLILRAQGLSLETYMEFFESEIGEQGIIIDTRLDNEFARRVQSVNNAIQKIHLGYNAEINHYNGNMAAMGKQGLNYVVKSNFINSATVIAARDGVVSVGRMAGLELGKLLKFKPWGAIKFAKGLNGALVFAGVALEVWDTYNQAKREAQFKKMIDAMISNFKQQRDGVISVLGGSDFARDYFTGFALMQDEMASLERAMLAIQEQQSLFARWRADAEAIDAEYTRLND</sequence>
<protein>
    <submittedName>
        <fullName evidence="3">Dynamin family protein</fullName>
    </submittedName>
</protein>
<comment type="caution">
    <text evidence="3">The sequence shown here is derived from an EMBL/GenBank/DDBJ whole genome shotgun (WGS) entry which is preliminary data.</text>
</comment>
<organism evidence="3 4">
    <name type="scientific">Pantoea trifolii</name>
    <dbReference type="NCBI Taxonomy" id="2968030"/>
    <lineage>
        <taxon>Bacteria</taxon>
        <taxon>Pseudomonadati</taxon>
        <taxon>Pseudomonadota</taxon>
        <taxon>Gammaproteobacteria</taxon>
        <taxon>Enterobacterales</taxon>
        <taxon>Erwiniaceae</taxon>
        <taxon>Pantoea</taxon>
    </lineage>
</organism>
<dbReference type="InterPro" id="IPR049678">
    <property type="entry name" value="LeoA-like"/>
</dbReference>
<dbReference type="Gene3D" id="3.40.50.300">
    <property type="entry name" value="P-loop containing nucleotide triphosphate hydrolases"/>
    <property type="match status" value="1"/>
</dbReference>
<keyword evidence="4" id="KW-1185">Reference proteome</keyword>
<evidence type="ECO:0000313" key="4">
    <source>
        <dbReference type="Proteomes" id="UP001300015"/>
    </source>
</evidence>
<dbReference type="NCBIfam" id="NF041922">
    <property type="entry name" value="DLP_LeoA_gen"/>
    <property type="match status" value="1"/>
</dbReference>